<evidence type="ECO:0000313" key="3">
    <source>
        <dbReference type="EMBL" id="EFC06111.1"/>
    </source>
</evidence>
<dbReference type="eggNOG" id="COG3266">
    <property type="taxonomic scope" value="Bacteria"/>
</dbReference>
<organism evidence="3 4">
    <name type="scientific">Bulleidia extructa W1219</name>
    <dbReference type="NCBI Taxonomy" id="679192"/>
    <lineage>
        <taxon>Bacteria</taxon>
        <taxon>Bacillati</taxon>
        <taxon>Bacillota</taxon>
        <taxon>Erysipelotrichia</taxon>
        <taxon>Erysipelotrichales</taxon>
        <taxon>Erysipelotrichaceae</taxon>
        <taxon>Bulleidia</taxon>
    </lineage>
</organism>
<comment type="caution">
    <text evidence="3">The sequence shown here is derived from an EMBL/GenBank/DDBJ whole genome shotgun (WGS) entry which is preliminary data.</text>
</comment>
<keyword evidence="4" id="KW-1185">Reference proteome</keyword>
<feature type="chain" id="PRO_5039086566" evidence="2">
    <location>
        <begin position="23"/>
        <end position="483"/>
    </location>
</feature>
<feature type="region of interest" description="Disordered" evidence="1">
    <location>
        <begin position="213"/>
        <end position="236"/>
    </location>
</feature>
<evidence type="ECO:0000256" key="2">
    <source>
        <dbReference type="SAM" id="SignalP"/>
    </source>
</evidence>
<dbReference type="EMBL" id="ADFR01000002">
    <property type="protein sequence ID" value="EFC06111.1"/>
    <property type="molecule type" value="Genomic_DNA"/>
</dbReference>
<evidence type="ECO:0000313" key="4">
    <source>
        <dbReference type="Proteomes" id="UP000005017"/>
    </source>
</evidence>
<keyword evidence="2" id="KW-0732">Signal</keyword>
<protein>
    <submittedName>
        <fullName evidence="3">Uncharacterized protein</fullName>
    </submittedName>
</protein>
<name>D2MM35_9FIRM</name>
<accession>D2MM35</accession>
<dbReference type="RefSeq" id="WP_006626456.1">
    <property type="nucleotide sequence ID" value="NZ_ADFR01000002.1"/>
</dbReference>
<proteinExistence type="predicted"/>
<dbReference type="PROSITE" id="PS51257">
    <property type="entry name" value="PROKAR_LIPOPROTEIN"/>
    <property type="match status" value="1"/>
</dbReference>
<feature type="signal peptide" evidence="2">
    <location>
        <begin position="1"/>
        <end position="22"/>
    </location>
</feature>
<evidence type="ECO:0000256" key="1">
    <source>
        <dbReference type="SAM" id="MobiDB-lite"/>
    </source>
</evidence>
<dbReference type="STRING" id="679192.HMPREF9013_0806"/>
<reference evidence="4" key="1">
    <citation type="submission" date="2009-12" db="EMBL/GenBank/DDBJ databases">
        <title>Sequence of Clostridiales genomosp. BVAB3 str. UPII9-5.</title>
        <authorList>
            <person name="Madupu R."/>
            <person name="Durkin A.S."/>
            <person name="Torralba M."/>
            <person name="Methe B."/>
            <person name="Sutton G.G."/>
            <person name="Strausberg R.L."/>
            <person name="Nelson K.E."/>
        </authorList>
    </citation>
    <scope>NUCLEOTIDE SEQUENCE [LARGE SCALE GENOMIC DNA]</scope>
    <source>
        <strain evidence="4">W1219</strain>
    </source>
</reference>
<gene>
    <name evidence="3" type="ORF">HMPREF9013_0806</name>
</gene>
<dbReference type="AlphaFoldDB" id="D2MM35"/>
<dbReference type="Proteomes" id="UP000005017">
    <property type="component" value="Unassembled WGS sequence"/>
</dbReference>
<sequence>MNRIYKKTSVAILAVLSLTACTFHQKVASNTESKKKEFVQPKVTTYEKDTTTTILVDDNHIQKSNIVKVIKHGDHWHVFTKDGKEHITYTNPANLKDTGGLELVSVLTLAQLKGKRVVSIKKHGNHWHVYTADGKEYLTYQDPSSLFKKIKIGQYKGSHRGKPTHSIQNLAKKSTVYKILRHGDHWHIYTTDGGEFISYQDPRPFYPKAKVGEYKGNHSSKPTNPKAVLPKPDTPNKKLGPVVGVLTLNKLKGRNITKIVDHGDHWHVYENGKEIGITKENPRSMFPKAEYIQEKSNHGGHTKVKETDLFTYEDVKEKLDKRVEKILSKNLKKMTHYGKVTDGLPVFGIIKPDKSGRYFYWLHDSHYHAVSIPDLIAMEKEGRFKGITAKEVVAFLKYKVNHHYVIEDRIDTEEEMIAKCRFLAKHYGVSENQVRYFLGNYVVSINGDDLVKIAADDLIVENGIVKAGVDLPKLKYPEKLKKE</sequence>